<accession>A0ABU0DVY2</accession>
<protein>
    <submittedName>
        <fullName evidence="2">EAL domain-containing protein (Putative c-di-GMP-specific phosphodiesterase class I)</fullName>
    </submittedName>
</protein>
<gene>
    <name evidence="2" type="ORF">J2R98_002365</name>
</gene>
<dbReference type="SUPFAM" id="SSF141868">
    <property type="entry name" value="EAL domain-like"/>
    <property type="match status" value="1"/>
</dbReference>
<dbReference type="PANTHER" id="PTHR33121:SF76">
    <property type="entry name" value="SIGNALING PROTEIN"/>
    <property type="match status" value="1"/>
</dbReference>
<dbReference type="EMBL" id="JAUSUP010000009">
    <property type="protein sequence ID" value="MDQ0352520.1"/>
    <property type="molecule type" value="Genomic_DNA"/>
</dbReference>
<name>A0ABU0DVY2_9BACI</name>
<comment type="caution">
    <text evidence="2">The sequence shown here is derived from an EMBL/GenBank/DDBJ whole genome shotgun (WGS) entry which is preliminary data.</text>
</comment>
<keyword evidence="3" id="KW-1185">Reference proteome</keyword>
<dbReference type="Proteomes" id="UP001236723">
    <property type="component" value="Unassembled WGS sequence"/>
</dbReference>
<evidence type="ECO:0000313" key="3">
    <source>
        <dbReference type="Proteomes" id="UP001236723"/>
    </source>
</evidence>
<dbReference type="RefSeq" id="WP_307069163.1">
    <property type="nucleotide sequence ID" value="NZ_JAUSUP010000009.1"/>
</dbReference>
<dbReference type="Gene3D" id="3.20.20.450">
    <property type="entry name" value="EAL domain"/>
    <property type="match status" value="1"/>
</dbReference>
<dbReference type="SMART" id="SM00052">
    <property type="entry name" value="EAL"/>
    <property type="match status" value="1"/>
</dbReference>
<evidence type="ECO:0000313" key="2">
    <source>
        <dbReference type="EMBL" id="MDQ0352520.1"/>
    </source>
</evidence>
<dbReference type="PANTHER" id="PTHR33121">
    <property type="entry name" value="CYCLIC DI-GMP PHOSPHODIESTERASE PDEF"/>
    <property type="match status" value="1"/>
</dbReference>
<dbReference type="InterPro" id="IPR001633">
    <property type="entry name" value="EAL_dom"/>
</dbReference>
<sequence>MNNHLSKTIKNEMFSHHYQLLYNLNDFKPFGVEILFRSSLFSNPQRAFQKAKELNKLYELETTSISKAITDIHLNSIQGQIPDHLFINVYPSTLIHDDFVKTMKNLIEQTSISASNIVFEINEEELITDHYSLHNAASNLKEEGFHIAVDDFGKGYGSIQTVIEIEPSYIKMDKFFADEIEYSTHKQEMLKSMVTYCEKIKSNIVLEGIETPEQFFKARELGIKLGQGFLLARPCPLEDL</sequence>
<feature type="domain" description="EAL" evidence="1">
    <location>
        <begin position="1"/>
        <end position="240"/>
    </location>
</feature>
<dbReference type="InterPro" id="IPR035919">
    <property type="entry name" value="EAL_sf"/>
</dbReference>
<dbReference type="PROSITE" id="PS50883">
    <property type="entry name" value="EAL"/>
    <property type="match status" value="1"/>
</dbReference>
<proteinExistence type="predicted"/>
<organism evidence="2 3">
    <name type="scientific">Alkalibacillus filiformis</name>
    <dbReference type="NCBI Taxonomy" id="200990"/>
    <lineage>
        <taxon>Bacteria</taxon>
        <taxon>Bacillati</taxon>
        <taxon>Bacillota</taxon>
        <taxon>Bacilli</taxon>
        <taxon>Bacillales</taxon>
        <taxon>Bacillaceae</taxon>
        <taxon>Alkalibacillus</taxon>
    </lineage>
</organism>
<dbReference type="CDD" id="cd01948">
    <property type="entry name" value="EAL"/>
    <property type="match status" value="1"/>
</dbReference>
<evidence type="ECO:0000259" key="1">
    <source>
        <dbReference type="PROSITE" id="PS50883"/>
    </source>
</evidence>
<dbReference type="InterPro" id="IPR050706">
    <property type="entry name" value="Cyclic-di-GMP_PDE-like"/>
</dbReference>
<dbReference type="Pfam" id="PF00563">
    <property type="entry name" value="EAL"/>
    <property type="match status" value="1"/>
</dbReference>
<reference evidence="2 3" key="1">
    <citation type="submission" date="2023-07" db="EMBL/GenBank/DDBJ databases">
        <title>Genomic Encyclopedia of Type Strains, Phase IV (KMG-IV): sequencing the most valuable type-strain genomes for metagenomic binning, comparative biology and taxonomic classification.</title>
        <authorList>
            <person name="Goeker M."/>
        </authorList>
    </citation>
    <scope>NUCLEOTIDE SEQUENCE [LARGE SCALE GENOMIC DNA]</scope>
    <source>
        <strain evidence="2 3">DSM 15448</strain>
    </source>
</reference>